<dbReference type="GeneID" id="25901634"/>
<accession>A0A0L0GCY3</accession>
<gene>
    <name evidence="1" type="ORF">SARC_01130</name>
</gene>
<dbReference type="AlphaFoldDB" id="A0A0L0GCY3"/>
<evidence type="ECO:0000313" key="1">
    <source>
        <dbReference type="EMBL" id="KNC86751.1"/>
    </source>
</evidence>
<keyword evidence="2" id="KW-1185">Reference proteome</keyword>
<evidence type="ECO:0000313" key="2">
    <source>
        <dbReference type="Proteomes" id="UP000054560"/>
    </source>
</evidence>
<organism evidence="1 2">
    <name type="scientific">Sphaeroforma arctica JP610</name>
    <dbReference type="NCBI Taxonomy" id="667725"/>
    <lineage>
        <taxon>Eukaryota</taxon>
        <taxon>Ichthyosporea</taxon>
        <taxon>Ichthyophonida</taxon>
        <taxon>Sphaeroforma</taxon>
    </lineage>
</organism>
<reference evidence="1 2" key="1">
    <citation type="submission" date="2011-02" db="EMBL/GenBank/DDBJ databases">
        <title>The Genome Sequence of Sphaeroforma arctica JP610.</title>
        <authorList>
            <consortium name="The Broad Institute Genome Sequencing Platform"/>
            <person name="Russ C."/>
            <person name="Cuomo C."/>
            <person name="Young S.K."/>
            <person name="Zeng Q."/>
            <person name="Gargeya S."/>
            <person name="Alvarado L."/>
            <person name="Berlin A."/>
            <person name="Chapman S.B."/>
            <person name="Chen Z."/>
            <person name="Freedman E."/>
            <person name="Gellesch M."/>
            <person name="Goldberg J."/>
            <person name="Griggs A."/>
            <person name="Gujja S."/>
            <person name="Heilman E."/>
            <person name="Heiman D."/>
            <person name="Howarth C."/>
            <person name="Mehta T."/>
            <person name="Neiman D."/>
            <person name="Pearson M."/>
            <person name="Roberts A."/>
            <person name="Saif S."/>
            <person name="Shea T."/>
            <person name="Shenoy N."/>
            <person name="Sisk P."/>
            <person name="Stolte C."/>
            <person name="Sykes S."/>
            <person name="White J."/>
            <person name="Yandava C."/>
            <person name="Burger G."/>
            <person name="Gray M.W."/>
            <person name="Holland P.W.H."/>
            <person name="King N."/>
            <person name="Lang F.B.F."/>
            <person name="Roger A.J."/>
            <person name="Ruiz-Trillo I."/>
            <person name="Haas B."/>
            <person name="Nusbaum C."/>
            <person name="Birren B."/>
        </authorList>
    </citation>
    <scope>NUCLEOTIDE SEQUENCE [LARGE SCALE GENOMIC DNA]</scope>
    <source>
        <strain evidence="1 2">JP610</strain>
    </source>
</reference>
<dbReference type="RefSeq" id="XP_014160653.1">
    <property type="nucleotide sequence ID" value="XM_014305178.1"/>
</dbReference>
<dbReference type="Proteomes" id="UP000054560">
    <property type="component" value="Unassembled WGS sequence"/>
</dbReference>
<protein>
    <submittedName>
        <fullName evidence="1">Uncharacterized protein</fullName>
    </submittedName>
</protein>
<proteinExistence type="predicted"/>
<name>A0A0L0GCY3_9EUKA</name>
<dbReference type="EMBL" id="KQ241638">
    <property type="protein sequence ID" value="KNC86751.1"/>
    <property type="molecule type" value="Genomic_DNA"/>
</dbReference>
<sequence length="190" mass="20724">MGDVAVRRLGAALEWATMVLPLTAAIGVGVKFPNISLVTSVARTIIGLTAHSGWLRPGRRLPLLTCVRKSRSDGARGPTVPYLVGYSELEVYCDSGSYPSMMLRLVAERKGLVSVEVEQNVLQAYDGSLKASPLEGVVTTVLLQVFSKEAGALGYFLTEENTFYVVDMVPLGRDIPSSDWHIWLADRRIN</sequence>